<dbReference type="EMBL" id="DYUD01000017">
    <property type="protein sequence ID" value="HJG88963.1"/>
    <property type="molecule type" value="Genomic_DNA"/>
</dbReference>
<reference evidence="4" key="2">
    <citation type="submission" date="2021-09" db="EMBL/GenBank/DDBJ databases">
        <authorList>
            <person name="Gilroy R."/>
        </authorList>
    </citation>
    <scope>NUCLEOTIDE SEQUENCE</scope>
    <source>
        <strain evidence="4">CHK121-7720</strain>
    </source>
</reference>
<dbReference type="SUPFAM" id="SSF52172">
    <property type="entry name" value="CheY-like"/>
    <property type="match status" value="1"/>
</dbReference>
<dbReference type="GO" id="GO:0000156">
    <property type="term" value="F:phosphorelay response regulator activity"/>
    <property type="evidence" value="ECO:0007669"/>
    <property type="project" value="InterPro"/>
</dbReference>
<dbReference type="Proteomes" id="UP000757103">
    <property type="component" value="Unassembled WGS sequence"/>
</dbReference>
<dbReference type="InterPro" id="IPR011006">
    <property type="entry name" value="CheY-like_superfamily"/>
</dbReference>
<organism evidence="4 5">
    <name type="scientific">Barnesiella viscericola</name>
    <dbReference type="NCBI Taxonomy" id="397865"/>
    <lineage>
        <taxon>Bacteria</taxon>
        <taxon>Pseudomonadati</taxon>
        <taxon>Bacteroidota</taxon>
        <taxon>Bacteroidia</taxon>
        <taxon>Bacteroidales</taxon>
        <taxon>Barnesiellaceae</taxon>
        <taxon>Barnesiella</taxon>
    </lineage>
</organism>
<dbReference type="PROSITE" id="PS50930">
    <property type="entry name" value="HTH_LYTTR"/>
    <property type="match status" value="1"/>
</dbReference>
<dbReference type="InterPro" id="IPR046947">
    <property type="entry name" value="LytR-like"/>
</dbReference>
<protein>
    <submittedName>
        <fullName evidence="4">LytTR family DNA-binding domain-containing protein</fullName>
    </submittedName>
</protein>
<dbReference type="PANTHER" id="PTHR37299">
    <property type="entry name" value="TRANSCRIPTIONAL REGULATOR-RELATED"/>
    <property type="match status" value="1"/>
</dbReference>
<evidence type="ECO:0000256" key="1">
    <source>
        <dbReference type="PROSITE-ProRule" id="PRU00169"/>
    </source>
</evidence>
<name>A0A921MQT9_9BACT</name>
<keyword evidence="4" id="KW-0238">DNA-binding</keyword>
<accession>A0A921MQT9</accession>
<dbReference type="InterPro" id="IPR007492">
    <property type="entry name" value="LytTR_DNA-bd_dom"/>
</dbReference>
<evidence type="ECO:0000313" key="5">
    <source>
        <dbReference type="Proteomes" id="UP000757103"/>
    </source>
</evidence>
<proteinExistence type="predicted"/>
<dbReference type="SMART" id="SM00850">
    <property type="entry name" value="LytTR"/>
    <property type="match status" value="1"/>
</dbReference>
<gene>
    <name evidence="4" type="ORF">K8U91_05755</name>
</gene>
<dbReference type="FunFam" id="3.40.50.2300:FF:000361">
    <property type="entry name" value="Two-component system response regulator"/>
    <property type="match status" value="1"/>
</dbReference>
<dbReference type="RefSeq" id="WP_273305978.1">
    <property type="nucleotide sequence ID" value="NZ_DYUD01000017.1"/>
</dbReference>
<dbReference type="Pfam" id="PF04397">
    <property type="entry name" value="LytTR"/>
    <property type="match status" value="1"/>
</dbReference>
<reference evidence="4" key="1">
    <citation type="journal article" date="2021" name="PeerJ">
        <title>Extensive microbial diversity within the chicken gut microbiome revealed by metagenomics and culture.</title>
        <authorList>
            <person name="Gilroy R."/>
            <person name="Ravi A."/>
            <person name="Getino M."/>
            <person name="Pursley I."/>
            <person name="Horton D.L."/>
            <person name="Alikhan N.F."/>
            <person name="Baker D."/>
            <person name="Gharbi K."/>
            <person name="Hall N."/>
            <person name="Watson M."/>
            <person name="Adriaenssens E.M."/>
            <person name="Foster-Nyarko E."/>
            <person name="Jarju S."/>
            <person name="Secka A."/>
            <person name="Antonio M."/>
            <person name="Oren A."/>
            <person name="Chaudhuri R.R."/>
            <person name="La Ragione R."/>
            <person name="Hildebrand F."/>
            <person name="Pallen M.J."/>
        </authorList>
    </citation>
    <scope>NUCLEOTIDE SEQUENCE</scope>
    <source>
        <strain evidence="4">CHK121-7720</strain>
    </source>
</reference>
<dbReference type="InterPro" id="IPR001789">
    <property type="entry name" value="Sig_transdc_resp-reg_receiver"/>
</dbReference>
<dbReference type="GO" id="GO:0003677">
    <property type="term" value="F:DNA binding"/>
    <property type="evidence" value="ECO:0007669"/>
    <property type="project" value="UniProtKB-KW"/>
</dbReference>
<dbReference type="SMART" id="SM00448">
    <property type="entry name" value="REC"/>
    <property type="match status" value="1"/>
</dbReference>
<feature type="domain" description="HTH LytTR-type" evidence="3">
    <location>
        <begin position="151"/>
        <end position="252"/>
    </location>
</feature>
<evidence type="ECO:0000313" key="4">
    <source>
        <dbReference type="EMBL" id="HJG88963.1"/>
    </source>
</evidence>
<dbReference type="PROSITE" id="PS50110">
    <property type="entry name" value="RESPONSE_REGULATORY"/>
    <property type="match status" value="1"/>
</dbReference>
<sequence length="252" mass="28494">MKTLIIEDEKAALRNLKAAMKEVEVEFEIVGETDSVAGTLEWFAAHPMPELVFMDIHLADGSAFGIFDRVDITCPIIFTTAYDEYALQAFRVNSIAYLLKPISGVDLQKAIDKLKMLEGSESRQPMVDLQAVMRALKREESYKTHFLVPVKGDRFVPVSVEQICYFYIDDGAVKAVMQSAGSYDFQQTLDELAEQLNPRHFFRANRQYIVARKAVVGASLWFGGRMVLQLTPPTAEKVIISKARVPAFKEWF</sequence>
<dbReference type="Pfam" id="PF00072">
    <property type="entry name" value="Response_reg"/>
    <property type="match status" value="1"/>
</dbReference>
<dbReference type="Gene3D" id="3.40.50.2300">
    <property type="match status" value="1"/>
</dbReference>
<feature type="domain" description="Response regulatory" evidence="2">
    <location>
        <begin position="2"/>
        <end position="115"/>
    </location>
</feature>
<dbReference type="AlphaFoldDB" id="A0A921MQT9"/>
<keyword evidence="1" id="KW-0597">Phosphoprotein</keyword>
<evidence type="ECO:0000259" key="2">
    <source>
        <dbReference type="PROSITE" id="PS50110"/>
    </source>
</evidence>
<dbReference type="PANTHER" id="PTHR37299:SF1">
    <property type="entry name" value="STAGE 0 SPORULATION PROTEIN A HOMOLOG"/>
    <property type="match status" value="1"/>
</dbReference>
<evidence type="ECO:0000259" key="3">
    <source>
        <dbReference type="PROSITE" id="PS50930"/>
    </source>
</evidence>
<comment type="caution">
    <text evidence="4">The sequence shown here is derived from an EMBL/GenBank/DDBJ whole genome shotgun (WGS) entry which is preliminary data.</text>
</comment>
<dbReference type="Gene3D" id="2.40.50.1020">
    <property type="entry name" value="LytTr DNA-binding domain"/>
    <property type="match status" value="1"/>
</dbReference>
<feature type="modified residue" description="4-aspartylphosphate" evidence="1">
    <location>
        <position position="55"/>
    </location>
</feature>